<accession>A0A0E9WYN4</accession>
<organism evidence="1">
    <name type="scientific">Anguilla anguilla</name>
    <name type="common">European freshwater eel</name>
    <name type="synonym">Muraena anguilla</name>
    <dbReference type="NCBI Taxonomy" id="7936"/>
    <lineage>
        <taxon>Eukaryota</taxon>
        <taxon>Metazoa</taxon>
        <taxon>Chordata</taxon>
        <taxon>Craniata</taxon>
        <taxon>Vertebrata</taxon>
        <taxon>Euteleostomi</taxon>
        <taxon>Actinopterygii</taxon>
        <taxon>Neopterygii</taxon>
        <taxon>Teleostei</taxon>
        <taxon>Anguilliformes</taxon>
        <taxon>Anguillidae</taxon>
        <taxon>Anguilla</taxon>
    </lineage>
</organism>
<evidence type="ECO:0000313" key="1">
    <source>
        <dbReference type="EMBL" id="JAH95464.1"/>
    </source>
</evidence>
<sequence>MLIHSSRHMIDGSHFLQSVSEETPEHKAICGVSGPSVAHRLPLGSGYPFSHFKCECQSMTFD</sequence>
<dbReference type="AlphaFoldDB" id="A0A0E9WYN4"/>
<reference evidence="1" key="2">
    <citation type="journal article" date="2015" name="Fish Shellfish Immunol.">
        <title>Early steps in the European eel (Anguilla anguilla)-Vibrio vulnificus interaction in the gills: Role of the RtxA13 toxin.</title>
        <authorList>
            <person name="Callol A."/>
            <person name="Pajuelo D."/>
            <person name="Ebbesson L."/>
            <person name="Teles M."/>
            <person name="MacKenzie S."/>
            <person name="Amaro C."/>
        </authorList>
    </citation>
    <scope>NUCLEOTIDE SEQUENCE</scope>
</reference>
<name>A0A0E9WYN4_ANGAN</name>
<reference evidence="1" key="1">
    <citation type="submission" date="2014-11" db="EMBL/GenBank/DDBJ databases">
        <authorList>
            <person name="Amaro Gonzalez C."/>
        </authorList>
    </citation>
    <scope>NUCLEOTIDE SEQUENCE</scope>
</reference>
<protein>
    <submittedName>
        <fullName evidence="1">Uncharacterized protein</fullName>
    </submittedName>
</protein>
<proteinExistence type="predicted"/>
<dbReference type="EMBL" id="GBXM01013113">
    <property type="protein sequence ID" value="JAH95464.1"/>
    <property type="molecule type" value="Transcribed_RNA"/>
</dbReference>